<accession>A4A017</accession>
<protein>
    <submittedName>
        <fullName evidence="2">Uncharacterized protein</fullName>
    </submittedName>
</protein>
<proteinExistence type="predicted"/>
<evidence type="ECO:0000313" key="2">
    <source>
        <dbReference type="EMBL" id="EAQ77964.1"/>
    </source>
</evidence>
<reference evidence="2 3" key="1">
    <citation type="submission" date="2006-02" db="EMBL/GenBank/DDBJ databases">
        <authorList>
            <person name="Amann R."/>
            <person name="Ferriera S."/>
            <person name="Johnson J."/>
            <person name="Kravitz S."/>
            <person name="Halpern A."/>
            <person name="Remington K."/>
            <person name="Beeson K."/>
            <person name="Tran B."/>
            <person name="Rogers Y.-H."/>
            <person name="Friedman R."/>
            <person name="Venter J.C."/>
        </authorList>
    </citation>
    <scope>NUCLEOTIDE SEQUENCE [LARGE SCALE GENOMIC DNA]</scope>
    <source>
        <strain evidence="2 3">DSM 3645</strain>
    </source>
</reference>
<dbReference type="HOGENOM" id="CLU_3325114_0_0_0"/>
<name>A4A017_9BACT</name>
<evidence type="ECO:0000313" key="3">
    <source>
        <dbReference type="Proteomes" id="UP000004358"/>
    </source>
</evidence>
<dbReference type="AlphaFoldDB" id="A4A017"/>
<evidence type="ECO:0000256" key="1">
    <source>
        <dbReference type="SAM" id="MobiDB-lite"/>
    </source>
</evidence>
<feature type="compositionally biased region" description="Basic and acidic residues" evidence="1">
    <location>
        <begin position="1"/>
        <end position="19"/>
    </location>
</feature>
<dbReference type="EMBL" id="AANZ01000026">
    <property type="protein sequence ID" value="EAQ77964.1"/>
    <property type="molecule type" value="Genomic_DNA"/>
</dbReference>
<dbReference type="STRING" id="314230.DSM3645_27336"/>
<gene>
    <name evidence="2" type="ORF">DSM3645_27336</name>
</gene>
<dbReference type="Proteomes" id="UP000004358">
    <property type="component" value="Unassembled WGS sequence"/>
</dbReference>
<sequence length="38" mass="4253">MDESTAHVDFLDSSEHEDQALQPFLPGKAPQLATREKL</sequence>
<organism evidence="2 3">
    <name type="scientific">Blastopirellula marina DSM 3645</name>
    <dbReference type="NCBI Taxonomy" id="314230"/>
    <lineage>
        <taxon>Bacteria</taxon>
        <taxon>Pseudomonadati</taxon>
        <taxon>Planctomycetota</taxon>
        <taxon>Planctomycetia</taxon>
        <taxon>Pirellulales</taxon>
        <taxon>Pirellulaceae</taxon>
        <taxon>Blastopirellula</taxon>
    </lineage>
</organism>
<comment type="caution">
    <text evidence="2">The sequence shown here is derived from an EMBL/GenBank/DDBJ whole genome shotgun (WGS) entry which is preliminary data.</text>
</comment>
<feature type="region of interest" description="Disordered" evidence="1">
    <location>
        <begin position="1"/>
        <end position="38"/>
    </location>
</feature>